<comment type="subcellular location">
    <subcellularLocation>
        <location evidence="2">Plastid</location>
        <location evidence="2">Chloroplast</location>
    </subcellularLocation>
</comment>
<dbReference type="Gene3D" id="1.40.10.10">
    <property type="entry name" value="Peridinin-chlorophyll A binding"/>
    <property type="match status" value="2"/>
</dbReference>
<dbReference type="InterPro" id="IPR003376">
    <property type="entry name" value="Peridinin-chlorophyll-bd_prot"/>
</dbReference>
<sequence>MYLNPPGSFQAEGATKAIENMIMMGAKADAVLHKRAAEAHHKAIFSIGASKKGVTSREAWDEVNDAVMDVCNAVAATTDPGGRPCVKPRTKCSAADVACAGSREFKDKIDWKSGRCFQPLPGVTAKQALKAVGRAIVLGSKIGAGELEASAESRAEALASAGASGVSSLCDCAAVDAAIERAVVFAPTSKAMGAFNAVAGVIEPEVPGNPMSGISPAGASKARGVLEFEQSEF</sequence>
<dbReference type="Proteomes" id="UP001189429">
    <property type="component" value="Unassembled WGS sequence"/>
</dbReference>
<protein>
    <submittedName>
        <fullName evidence="8">Uncharacterized protein</fullName>
    </submittedName>
</protein>
<evidence type="ECO:0000256" key="6">
    <source>
        <dbReference type="ARBA" id="ARBA00022991"/>
    </source>
</evidence>
<gene>
    <name evidence="8" type="ORF">PCOR1329_LOCUS58452</name>
</gene>
<keyword evidence="5" id="KW-0934">Plastid</keyword>
<comment type="function">
    <text evidence="1">Water-soluble antenna for capture of solar energy in the blue-green range. Peridinin is an asymmetric carotenoid.</text>
</comment>
<evidence type="ECO:0000256" key="4">
    <source>
        <dbReference type="ARBA" id="ARBA00022528"/>
    </source>
</evidence>
<dbReference type="EMBL" id="CAUYUJ010017249">
    <property type="protein sequence ID" value="CAK0873173.1"/>
    <property type="molecule type" value="Genomic_DNA"/>
</dbReference>
<dbReference type="SUPFAM" id="SSF48608">
    <property type="entry name" value="Peridinin-chlorophyll protein"/>
    <property type="match status" value="2"/>
</dbReference>
<keyword evidence="3" id="KW-0148">Chlorophyll</keyword>
<keyword evidence="4" id="KW-0150">Chloroplast</keyword>
<proteinExistence type="predicted"/>
<keyword evidence="6" id="KW-0157">Chromophore</keyword>
<evidence type="ECO:0000256" key="7">
    <source>
        <dbReference type="ARBA" id="ARBA00023243"/>
    </source>
</evidence>
<evidence type="ECO:0000256" key="2">
    <source>
        <dbReference type="ARBA" id="ARBA00004229"/>
    </source>
</evidence>
<keyword evidence="9" id="KW-1185">Reference proteome</keyword>
<dbReference type="Pfam" id="PF02429">
    <property type="entry name" value="PCP"/>
    <property type="match status" value="2"/>
</dbReference>
<evidence type="ECO:0000256" key="3">
    <source>
        <dbReference type="ARBA" id="ARBA00022494"/>
    </source>
</evidence>
<evidence type="ECO:0000313" key="8">
    <source>
        <dbReference type="EMBL" id="CAK0873173.1"/>
    </source>
</evidence>
<evidence type="ECO:0000313" key="9">
    <source>
        <dbReference type="Proteomes" id="UP001189429"/>
    </source>
</evidence>
<accession>A0ABN9VM79</accession>
<reference evidence="8" key="1">
    <citation type="submission" date="2023-10" db="EMBL/GenBank/DDBJ databases">
        <authorList>
            <person name="Chen Y."/>
            <person name="Shah S."/>
            <person name="Dougan E. K."/>
            <person name="Thang M."/>
            <person name="Chan C."/>
        </authorList>
    </citation>
    <scope>NUCLEOTIDE SEQUENCE [LARGE SCALE GENOMIC DNA]</scope>
</reference>
<name>A0ABN9VM79_9DINO</name>
<keyword evidence="7" id="KW-0437">Light-harvesting polypeptide</keyword>
<dbReference type="InterPro" id="IPR036550">
    <property type="entry name" value="Peridinin-chlorophyll-bd_sf"/>
</dbReference>
<evidence type="ECO:0000256" key="1">
    <source>
        <dbReference type="ARBA" id="ARBA00004098"/>
    </source>
</evidence>
<comment type="caution">
    <text evidence="8">The sequence shown here is derived from an EMBL/GenBank/DDBJ whole genome shotgun (WGS) entry which is preliminary data.</text>
</comment>
<evidence type="ECO:0000256" key="5">
    <source>
        <dbReference type="ARBA" id="ARBA00022640"/>
    </source>
</evidence>
<organism evidence="8 9">
    <name type="scientific">Prorocentrum cordatum</name>
    <dbReference type="NCBI Taxonomy" id="2364126"/>
    <lineage>
        <taxon>Eukaryota</taxon>
        <taxon>Sar</taxon>
        <taxon>Alveolata</taxon>
        <taxon>Dinophyceae</taxon>
        <taxon>Prorocentrales</taxon>
        <taxon>Prorocentraceae</taxon>
        <taxon>Prorocentrum</taxon>
    </lineage>
</organism>